<dbReference type="Proteomes" id="UP000442109">
    <property type="component" value="Unassembled WGS sequence"/>
</dbReference>
<dbReference type="UniPathway" id="UPA00655">
    <property type="reaction ID" value="UER00711"/>
</dbReference>
<dbReference type="Pfam" id="PF03255">
    <property type="entry name" value="ACCA"/>
    <property type="match status" value="1"/>
</dbReference>
<proteinExistence type="predicted"/>
<evidence type="ECO:0000256" key="10">
    <source>
        <dbReference type="ARBA" id="ARBA00049152"/>
    </source>
</evidence>
<dbReference type="Gene3D" id="3.90.226.10">
    <property type="entry name" value="2-enoyl-CoA Hydratase, Chain A, domain 1"/>
    <property type="match status" value="1"/>
</dbReference>
<keyword evidence="9" id="KW-0275">Fatty acid biosynthesis</keyword>
<dbReference type="GO" id="GO:0006633">
    <property type="term" value="P:fatty acid biosynthetic process"/>
    <property type="evidence" value="ECO:0007669"/>
    <property type="project" value="UniProtKB-KW"/>
</dbReference>
<evidence type="ECO:0000256" key="6">
    <source>
        <dbReference type="ARBA" id="ARBA00022832"/>
    </source>
</evidence>
<comment type="pathway">
    <text evidence="1">Lipid metabolism; malonyl-CoA biosynthesis; malonyl-CoA from acetyl-CoA: step 1/1.</text>
</comment>
<organism evidence="12 13">
    <name type="scientific">Psychrobacter sanguinis</name>
    <dbReference type="NCBI Taxonomy" id="861445"/>
    <lineage>
        <taxon>Bacteria</taxon>
        <taxon>Pseudomonadati</taxon>
        <taxon>Pseudomonadota</taxon>
        <taxon>Gammaproteobacteria</taxon>
        <taxon>Moraxellales</taxon>
        <taxon>Moraxellaceae</taxon>
        <taxon>Psychrobacter</taxon>
    </lineage>
</organism>
<protein>
    <recommendedName>
        <fullName evidence="2">acetyl-CoA carboxytransferase</fullName>
        <ecNumber evidence="2">2.1.3.15</ecNumber>
    </recommendedName>
</protein>
<feature type="non-terminal residue" evidence="12">
    <location>
        <position position="58"/>
    </location>
</feature>
<dbReference type="EC" id="2.1.3.15" evidence="2"/>
<dbReference type="PANTHER" id="PTHR42853">
    <property type="entry name" value="ACETYL-COENZYME A CARBOXYLASE CARBOXYL TRANSFERASE SUBUNIT ALPHA"/>
    <property type="match status" value="1"/>
</dbReference>
<accession>A0A844M3W5</accession>
<dbReference type="AlphaFoldDB" id="A0A844M3W5"/>
<evidence type="ECO:0000259" key="11">
    <source>
        <dbReference type="PROSITE" id="PS50989"/>
    </source>
</evidence>
<dbReference type="GO" id="GO:0016743">
    <property type="term" value="F:carboxyl- or carbamoyltransferase activity"/>
    <property type="evidence" value="ECO:0007669"/>
    <property type="project" value="InterPro"/>
</dbReference>
<keyword evidence="3" id="KW-0444">Lipid biosynthesis</keyword>
<evidence type="ECO:0000256" key="7">
    <source>
        <dbReference type="ARBA" id="ARBA00022840"/>
    </source>
</evidence>
<evidence type="ECO:0000313" key="12">
    <source>
        <dbReference type="EMBL" id="MUG33596.1"/>
    </source>
</evidence>
<evidence type="ECO:0000256" key="9">
    <source>
        <dbReference type="ARBA" id="ARBA00023160"/>
    </source>
</evidence>
<dbReference type="GO" id="GO:0003989">
    <property type="term" value="F:acetyl-CoA carboxylase activity"/>
    <property type="evidence" value="ECO:0007669"/>
    <property type="project" value="InterPro"/>
</dbReference>
<comment type="caution">
    <text evidence="12">The sequence shown here is derived from an EMBL/GenBank/DDBJ whole genome shotgun (WGS) entry which is preliminary data.</text>
</comment>
<evidence type="ECO:0000256" key="4">
    <source>
        <dbReference type="ARBA" id="ARBA00022679"/>
    </source>
</evidence>
<evidence type="ECO:0000256" key="8">
    <source>
        <dbReference type="ARBA" id="ARBA00023098"/>
    </source>
</evidence>
<dbReference type="GO" id="GO:0005524">
    <property type="term" value="F:ATP binding"/>
    <property type="evidence" value="ECO:0007669"/>
    <property type="project" value="UniProtKB-KW"/>
</dbReference>
<keyword evidence="7" id="KW-0067">ATP-binding</keyword>
<dbReference type="SUPFAM" id="SSF52096">
    <property type="entry name" value="ClpP/crotonase"/>
    <property type="match status" value="1"/>
</dbReference>
<name>A0A844M3W5_9GAMM</name>
<dbReference type="InterPro" id="IPR029045">
    <property type="entry name" value="ClpP/crotonase-like_dom_sf"/>
</dbReference>
<evidence type="ECO:0000256" key="2">
    <source>
        <dbReference type="ARBA" id="ARBA00011883"/>
    </source>
</evidence>
<evidence type="ECO:0000256" key="5">
    <source>
        <dbReference type="ARBA" id="ARBA00022741"/>
    </source>
</evidence>
<reference evidence="12 13" key="1">
    <citation type="journal article" date="2019" name="PLoS ONE">
        <title>Pup mortality in New Zealand sea lions (Phocarctos hookeri) at Enderby Island, Auckland Islands, 2013-18.</title>
        <authorList>
            <person name="Michael S.A."/>
            <person name="Hayman D.T.S."/>
            <person name="Gray R."/>
            <person name="Zhang J."/>
            <person name="Rogers L."/>
            <person name="Roe W.D."/>
        </authorList>
    </citation>
    <scope>NUCLEOTIDE SEQUENCE [LARGE SCALE GENOMIC DNA]</scope>
    <source>
        <strain evidence="12 13">SM868</strain>
    </source>
</reference>
<dbReference type="EMBL" id="WFKQ01000204">
    <property type="protein sequence ID" value="MUG33596.1"/>
    <property type="molecule type" value="Genomic_DNA"/>
</dbReference>
<keyword evidence="4 12" id="KW-0808">Transferase</keyword>
<gene>
    <name evidence="12" type="ORF">GB996_12525</name>
</gene>
<sequence>MTDVARVLKEARDQGRLTALDYADLIFDDFMELHGDRHFADDGAVVGGIAYLGDQAVT</sequence>
<keyword evidence="6" id="KW-0276">Fatty acid metabolism</keyword>
<dbReference type="PROSITE" id="PS50989">
    <property type="entry name" value="COA_CT_CTER"/>
    <property type="match status" value="1"/>
</dbReference>
<dbReference type="GO" id="GO:0009317">
    <property type="term" value="C:acetyl-CoA carboxylase complex"/>
    <property type="evidence" value="ECO:0007669"/>
    <property type="project" value="InterPro"/>
</dbReference>
<dbReference type="InterPro" id="IPR011763">
    <property type="entry name" value="COA_CT_C"/>
</dbReference>
<comment type="catalytic activity">
    <reaction evidence="10">
        <text>N(6)-carboxybiotinyl-L-lysyl-[protein] + acetyl-CoA = N(6)-biotinyl-L-lysyl-[protein] + malonyl-CoA</text>
        <dbReference type="Rhea" id="RHEA:54728"/>
        <dbReference type="Rhea" id="RHEA-COMP:10505"/>
        <dbReference type="Rhea" id="RHEA-COMP:10506"/>
        <dbReference type="ChEBI" id="CHEBI:57288"/>
        <dbReference type="ChEBI" id="CHEBI:57384"/>
        <dbReference type="ChEBI" id="CHEBI:83144"/>
        <dbReference type="ChEBI" id="CHEBI:83145"/>
        <dbReference type="EC" id="2.1.3.15"/>
    </reaction>
</comment>
<dbReference type="InterPro" id="IPR001095">
    <property type="entry name" value="Acetyl_CoA_COase_a_su"/>
</dbReference>
<dbReference type="GO" id="GO:2001295">
    <property type="term" value="P:malonyl-CoA biosynthetic process"/>
    <property type="evidence" value="ECO:0007669"/>
    <property type="project" value="UniProtKB-UniPathway"/>
</dbReference>
<keyword evidence="8" id="KW-0443">Lipid metabolism</keyword>
<dbReference type="PANTHER" id="PTHR42853:SF3">
    <property type="entry name" value="ACETYL-COENZYME A CARBOXYLASE CARBOXYL TRANSFERASE SUBUNIT ALPHA, CHLOROPLASTIC"/>
    <property type="match status" value="1"/>
</dbReference>
<evidence type="ECO:0000256" key="3">
    <source>
        <dbReference type="ARBA" id="ARBA00022516"/>
    </source>
</evidence>
<keyword evidence="13" id="KW-1185">Reference proteome</keyword>
<keyword evidence="5" id="KW-0547">Nucleotide-binding</keyword>
<feature type="domain" description="CoA carboxyltransferase C-terminal" evidence="11">
    <location>
        <begin position="1"/>
        <end position="58"/>
    </location>
</feature>
<evidence type="ECO:0000256" key="1">
    <source>
        <dbReference type="ARBA" id="ARBA00004956"/>
    </source>
</evidence>
<evidence type="ECO:0000313" key="13">
    <source>
        <dbReference type="Proteomes" id="UP000442109"/>
    </source>
</evidence>